<evidence type="ECO:0000313" key="12">
    <source>
        <dbReference type="Proteomes" id="UP000199058"/>
    </source>
</evidence>
<dbReference type="InterPro" id="IPR007412">
    <property type="entry name" value="FlgM"/>
</dbReference>
<sequence>MAIELNGINNNLNPRVRGGDQGSAKDSAAASTKTTEAPVSAEDRVQLSTHAQNLYKAESDESIDNNKVAALRQQIEEGNYKIDYQKLAGKLMDLESKL</sequence>
<comment type="similarity">
    <text evidence="1">Belongs to the FlgM family.</text>
</comment>
<dbReference type="Proteomes" id="UP000199058">
    <property type="component" value="Unassembled WGS sequence"/>
</dbReference>
<comment type="function">
    <text evidence="7">Responsible for the coupling of flagellin expression to flagellar assembly by preventing expression of the flagellin genes when a component of the middle class of proteins is defective. It negatively regulates flagellar genes by inhibiting the activity of FliA by directly binding to FliA.</text>
</comment>
<dbReference type="NCBIfam" id="TIGR03824">
    <property type="entry name" value="FlgM_jcvi"/>
    <property type="match status" value="1"/>
</dbReference>
<dbReference type="Pfam" id="PF04316">
    <property type="entry name" value="FlgM"/>
    <property type="match status" value="1"/>
</dbReference>
<dbReference type="InterPro" id="IPR031316">
    <property type="entry name" value="FlgM_C"/>
</dbReference>
<dbReference type="RefSeq" id="WP_091960093.1">
    <property type="nucleotide sequence ID" value="NZ_FOLH01000002.1"/>
</dbReference>
<evidence type="ECO:0000256" key="9">
    <source>
        <dbReference type="SAM" id="MobiDB-lite"/>
    </source>
</evidence>
<dbReference type="STRING" id="1122252.SAMN05660443_0985"/>
<dbReference type="EMBL" id="FOLH01000002">
    <property type="protein sequence ID" value="SFB98107.1"/>
    <property type="molecule type" value="Genomic_DNA"/>
</dbReference>
<proteinExistence type="inferred from homology"/>
<feature type="region of interest" description="Disordered" evidence="9">
    <location>
        <begin position="1"/>
        <end position="46"/>
    </location>
</feature>
<keyword evidence="5" id="KW-0805">Transcription regulation</keyword>
<dbReference type="SUPFAM" id="SSF101498">
    <property type="entry name" value="Anti-sigma factor FlgM"/>
    <property type="match status" value="1"/>
</dbReference>
<keyword evidence="4" id="KW-1005">Bacterial flagellum biogenesis</keyword>
<evidence type="ECO:0000259" key="10">
    <source>
        <dbReference type="Pfam" id="PF04316"/>
    </source>
</evidence>
<evidence type="ECO:0000256" key="6">
    <source>
        <dbReference type="ARBA" id="ARBA00023163"/>
    </source>
</evidence>
<dbReference type="InterPro" id="IPR035890">
    <property type="entry name" value="Anti-sigma-28_factor_FlgM_sf"/>
</dbReference>
<dbReference type="GO" id="GO:0044781">
    <property type="term" value="P:bacterial-type flagellum organization"/>
    <property type="evidence" value="ECO:0007669"/>
    <property type="project" value="UniProtKB-KW"/>
</dbReference>
<evidence type="ECO:0000313" key="11">
    <source>
        <dbReference type="EMBL" id="SFB98107.1"/>
    </source>
</evidence>
<organism evidence="11 12">
    <name type="scientific">Marinospirillum celere</name>
    <dbReference type="NCBI Taxonomy" id="1122252"/>
    <lineage>
        <taxon>Bacteria</taxon>
        <taxon>Pseudomonadati</taxon>
        <taxon>Pseudomonadota</taxon>
        <taxon>Gammaproteobacteria</taxon>
        <taxon>Oceanospirillales</taxon>
        <taxon>Oceanospirillaceae</taxon>
        <taxon>Marinospirillum</taxon>
    </lineage>
</organism>
<evidence type="ECO:0000256" key="8">
    <source>
        <dbReference type="ARBA" id="ARBA00030117"/>
    </source>
</evidence>
<evidence type="ECO:0000256" key="2">
    <source>
        <dbReference type="ARBA" id="ARBA00017823"/>
    </source>
</evidence>
<dbReference type="GO" id="GO:0045892">
    <property type="term" value="P:negative regulation of DNA-templated transcription"/>
    <property type="evidence" value="ECO:0007669"/>
    <property type="project" value="InterPro"/>
</dbReference>
<gene>
    <name evidence="11" type="ORF">SAMN05660443_0985</name>
</gene>
<accession>A0A1I1FFD3</accession>
<name>A0A1I1FFD3_9GAMM</name>
<protein>
    <recommendedName>
        <fullName evidence="2">Negative regulator of flagellin synthesis</fullName>
    </recommendedName>
    <alternativeName>
        <fullName evidence="8">Anti-sigma-28 factor</fullName>
    </alternativeName>
</protein>
<keyword evidence="6" id="KW-0804">Transcription</keyword>
<dbReference type="AlphaFoldDB" id="A0A1I1FFD3"/>
<keyword evidence="3" id="KW-0678">Repressor</keyword>
<evidence type="ECO:0000256" key="4">
    <source>
        <dbReference type="ARBA" id="ARBA00022795"/>
    </source>
</evidence>
<evidence type="ECO:0000256" key="5">
    <source>
        <dbReference type="ARBA" id="ARBA00023015"/>
    </source>
</evidence>
<feature type="domain" description="Anti-sigma-28 factor FlgM C-terminal" evidence="10">
    <location>
        <begin position="43"/>
        <end position="93"/>
    </location>
</feature>
<evidence type="ECO:0000256" key="7">
    <source>
        <dbReference type="ARBA" id="ARBA00024739"/>
    </source>
</evidence>
<evidence type="ECO:0000256" key="1">
    <source>
        <dbReference type="ARBA" id="ARBA00005322"/>
    </source>
</evidence>
<reference evidence="11 12" key="1">
    <citation type="submission" date="2016-10" db="EMBL/GenBank/DDBJ databases">
        <authorList>
            <person name="de Groot N.N."/>
        </authorList>
    </citation>
    <scope>NUCLEOTIDE SEQUENCE [LARGE SCALE GENOMIC DNA]</scope>
    <source>
        <strain evidence="11 12">DSM 18438</strain>
    </source>
</reference>
<evidence type="ECO:0000256" key="3">
    <source>
        <dbReference type="ARBA" id="ARBA00022491"/>
    </source>
</evidence>
<dbReference type="OrthoDB" id="5738369at2"/>
<keyword evidence="12" id="KW-1185">Reference proteome</keyword>
<feature type="compositionally biased region" description="Low complexity" evidence="9">
    <location>
        <begin position="24"/>
        <end position="37"/>
    </location>
</feature>